<evidence type="ECO:0000256" key="6">
    <source>
        <dbReference type="ARBA" id="ARBA00022967"/>
    </source>
</evidence>
<evidence type="ECO:0000256" key="2">
    <source>
        <dbReference type="ARBA" id="ARBA00022723"/>
    </source>
</evidence>
<dbReference type="EMBL" id="JANBOI010003407">
    <property type="protein sequence ID" value="KAJ1718496.1"/>
    <property type="molecule type" value="Genomic_DNA"/>
</dbReference>
<dbReference type="PANTHER" id="PTHR45630:SF11">
    <property type="entry name" value="CATION-TRANSPORTING P-TYPE ATPASE N-TERMINAL DOMAIN-CONTAINING PROTEIN"/>
    <property type="match status" value="1"/>
</dbReference>
<comment type="caution">
    <text evidence="8">The sequence shown here is derived from an EMBL/GenBank/DDBJ whole genome shotgun (WGS) entry which is preliminary data.</text>
</comment>
<dbReference type="GO" id="GO:0046872">
    <property type="term" value="F:metal ion binding"/>
    <property type="evidence" value="ECO:0007669"/>
    <property type="project" value="UniProtKB-KW"/>
</dbReference>
<evidence type="ECO:0000256" key="5">
    <source>
        <dbReference type="ARBA" id="ARBA00022842"/>
    </source>
</evidence>
<evidence type="ECO:0000256" key="1">
    <source>
        <dbReference type="ARBA" id="ARBA00004141"/>
    </source>
</evidence>
<keyword evidence="7" id="KW-0812">Transmembrane</keyword>
<dbReference type="AlphaFoldDB" id="A0A9W8CNH5"/>
<dbReference type="GO" id="GO:0005524">
    <property type="term" value="F:ATP binding"/>
    <property type="evidence" value="ECO:0007669"/>
    <property type="project" value="UniProtKB-KW"/>
</dbReference>
<evidence type="ECO:0000313" key="9">
    <source>
        <dbReference type="Proteomes" id="UP001143981"/>
    </source>
</evidence>
<evidence type="ECO:0000256" key="4">
    <source>
        <dbReference type="ARBA" id="ARBA00022840"/>
    </source>
</evidence>
<dbReference type="SUPFAM" id="SSF81665">
    <property type="entry name" value="Calcium ATPase, transmembrane domain M"/>
    <property type="match status" value="1"/>
</dbReference>
<gene>
    <name evidence="8" type="ORF">LPJ61_006598</name>
</gene>
<dbReference type="InterPro" id="IPR023298">
    <property type="entry name" value="ATPase_P-typ_TM_dom_sf"/>
</dbReference>
<protein>
    <submittedName>
        <fullName evidence="8">Uncharacterized protein</fullName>
    </submittedName>
</protein>
<dbReference type="GO" id="GO:0016020">
    <property type="term" value="C:membrane"/>
    <property type="evidence" value="ECO:0007669"/>
    <property type="project" value="UniProtKB-SubCell"/>
</dbReference>
<sequence length="254" mass="29122">MAMLEITQFYFSVIVSQAVWISIDGVLTITLVIAITQLLPAKRLYMSRPTARLLGPHTLASIWGQTAINHAFLFGAIGLLFRQKWFRCHEFDSRDIDTSLWWLLADNFEAEVISIVCLFQFVNAAAVHNFGYLFRRPWMTNYLLVFLYCIYMSIISALALADPNSLGCLYRINCGERSVLQDMHYNGAGVDTYNSPIGHNVMPRRFRWTLWALCATNVVACLAYEKLVVLGPVGRLVKRWWRSHHSDGKSYMKL</sequence>
<evidence type="ECO:0000313" key="8">
    <source>
        <dbReference type="EMBL" id="KAJ1718496.1"/>
    </source>
</evidence>
<keyword evidence="9" id="KW-1185">Reference proteome</keyword>
<keyword evidence="2" id="KW-0479">Metal-binding</keyword>
<feature type="transmembrane region" description="Helical" evidence="7">
    <location>
        <begin position="60"/>
        <end position="81"/>
    </location>
</feature>
<dbReference type="OrthoDB" id="48943at2759"/>
<dbReference type="PANTHER" id="PTHR45630">
    <property type="entry name" value="CATION-TRANSPORTING ATPASE-RELATED"/>
    <property type="match status" value="1"/>
</dbReference>
<keyword evidence="3" id="KW-0547">Nucleotide-binding</keyword>
<feature type="transmembrane region" description="Helical" evidence="7">
    <location>
        <begin position="141"/>
        <end position="161"/>
    </location>
</feature>
<name>A0A9W8CNH5_9FUNG</name>
<comment type="subcellular location">
    <subcellularLocation>
        <location evidence="1">Membrane</location>
        <topology evidence="1">Multi-pass membrane protein</topology>
    </subcellularLocation>
</comment>
<feature type="transmembrane region" description="Helical" evidence="7">
    <location>
        <begin position="20"/>
        <end position="39"/>
    </location>
</feature>
<organism evidence="8 9">
    <name type="scientific">Coemansia biformis</name>
    <dbReference type="NCBI Taxonomy" id="1286918"/>
    <lineage>
        <taxon>Eukaryota</taxon>
        <taxon>Fungi</taxon>
        <taxon>Fungi incertae sedis</taxon>
        <taxon>Zoopagomycota</taxon>
        <taxon>Kickxellomycotina</taxon>
        <taxon>Kickxellomycetes</taxon>
        <taxon>Kickxellales</taxon>
        <taxon>Kickxellaceae</taxon>
        <taxon>Coemansia</taxon>
    </lineage>
</organism>
<proteinExistence type="predicted"/>
<evidence type="ECO:0000256" key="7">
    <source>
        <dbReference type="SAM" id="Phobius"/>
    </source>
</evidence>
<dbReference type="GO" id="GO:0019829">
    <property type="term" value="F:ATPase-coupled monoatomic cation transmembrane transporter activity"/>
    <property type="evidence" value="ECO:0007669"/>
    <property type="project" value="TreeGrafter"/>
</dbReference>
<keyword evidence="7" id="KW-0472">Membrane</keyword>
<feature type="transmembrane region" description="Helical" evidence="7">
    <location>
        <begin position="208"/>
        <end position="229"/>
    </location>
</feature>
<accession>A0A9W8CNH5</accession>
<keyword evidence="5" id="KW-0460">Magnesium</keyword>
<dbReference type="Proteomes" id="UP001143981">
    <property type="component" value="Unassembled WGS sequence"/>
</dbReference>
<dbReference type="InterPro" id="IPR006544">
    <property type="entry name" value="P-type_TPase_V"/>
</dbReference>
<keyword evidence="4" id="KW-0067">ATP-binding</keyword>
<evidence type="ECO:0000256" key="3">
    <source>
        <dbReference type="ARBA" id="ARBA00022741"/>
    </source>
</evidence>
<dbReference type="GO" id="GO:0140358">
    <property type="term" value="F:P-type transmembrane transporter activity"/>
    <property type="evidence" value="ECO:0007669"/>
    <property type="project" value="InterPro"/>
</dbReference>
<keyword evidence="6" id="KW-1278">Translocase</keyword>
<reference evidence="8" key="1">
    <citation type="submission" date="2022-07" db="EMBL/GenBank/DDBJ databases">
        <title>Phylogenomic reconstructions and comparative analyses of Kickxellomycotina fungi.</title>
        <authorList>
            <person name="Reynolds N.K."/>
            <person name="Stajich J.E."/>
            <person name="Barry K."/>
            <person name="Grigoriev I.V."/>
            <person name="Crous P."/>
            <person name="Smith M.E."/>
        </authorList>
    </citation>
    <scope>NUCLEOTIDE SEQUENCE</scope>
    <source>
        <strain evidence="8">BCRC 34381</strain>
    </source>
</reference>
<keyword evidence="7" id="KW-1133">Transmembrane helix</keyword>